<comment type="function">
    <text evidence="10">Dimethylates a single guanine residue at position 26 of a number of tRNAs using S-adenosyl-L-methionine as donor of the methyl groups.</text>
</comment>
<keyword evidence="2 10" id="KW-0489">Methyltransferase</keyword>
<dbReference type="Gene3D" id="3.40.50.150">
    <property type="entry name" value="Vaccinia Virus protein VP39"/>
    <property type="match status" value="1"/>
</dbReference>
<dbReference type="Proteomes" id="UP000276741">
    <property type="component" value="Chromosome"/>
</dbReference>
<evidence type="ECO:0000313" key="14">
    <source>
        <dbReference type="Proteomes" id="UP000276741"/>
    </source>
</evidence>
<reference evidence="14" key="2">
    <citation type="submission" date="2018-04" db="EMBL/GenBank/DDBJ databases">
        <title>Complete genome sequence of Sulfodiicoccus acidiphilus strain HS-1.</title>
        <authorList>
            <person name="Sakai H.D."/>
            <person name="Kurosawa N."/>
        </authorList>
    </citation>
    <scope>NUCLEOTIDE SEQUENCE [LARGE SCALE GENOMIC DNA]</scope>
    <source>
        <strain evidence="14">HS-1</strain>
    </source>
</reference>
<gene>
    <name evidence="10" type="primary">trm1</name>
    <name evidence="13" type="ORF">GCM10007116_11610</name>
    <name evidence="12" type="ORF">HS1genome_1043</name>
</gene>
<dbReference type="EMBL" id="AP018553">
    <property type="protein sequence ID" value="BBD72654.1"/>
    <property type="molecule type" value="Genomic_DNA"/>
</dbReference>
<evidence type="ECO:0000256" key="10">
    <source>
        <dbReference type="HAMAP-Rule" id="MF_00290"/>
    </source>
</evidence>
<dbReference type="GO" id="GO:0000049">
    <property type="term" value="F:tRNA binding"/>
    <property type="evidence" value="ECO:0007669"/>
    <property type="project" value="UniProtKB-UniRule"/>
</dbReference>
<dbReference type="InterPro" id="IPR002905">
    <property type="entry name" value="Trm1"/>
</dbReference>
<dbReference type="EC" id="2.1.1.216" evidence="9 10"/>
<feature type="binding site" evidence="10">
    <location>
        <position position="44"/>
    </location>
    <ligand>
        <name>S-adenosyl-L-methionine</name>
        <dbReference type="ChEBI" id="CHEBI:59789"/>
    </ligand>
</feature>
<reference evidence="12" key="3">
    <citation type="journal article" date="2019" name="BMC Res. Notes">
        <title>Complete genome sequence of the Sulfodiicoccus acidiphilus strain HS-1T, the first crenarchaeon that lacks polB3, isolated from an acidic hot spring in Ohwaku-dani, Hakone, Japan.</title>
        <authorList>
            <person name="Sakai H.D."/>
            <person name="Kurosawa N."/>
        </authorList>
    </citation>
    <scope>NUCLEOTIDE SEQUENCE</scope>
    <source>
        <strain evidence="12">HS-1</strain>
    </source>
</reference>
<evidence type="ECO:0000256" key="1">
    <source>
        <dbReference type="ARBA" id="ARBA00022555"/>
    </source>
</evidence>
<feature type="binding site" evidence="10">
    <location>
        <position position="246"/>
    </location>
    <ligand>
        <name>Zn(2+)</name>
        <dbReference type="ChEBI" id="CHEBI:29105"/>
    </ligand>
</feature>
<feature type="binding site" evidence="10">
    <location>
        <position position="113"/>
    </location>
    <ligand>
        <name>S-adenosyl-L-methionine</name>
        <dbReference type="ChEBI" id="CHEBI:59789"/>
    </ligand>
</feature>
<dbReference type="AlphaFoldDB" id="A0A348B3A2"/>
<dbReference type="HAMAP" id="MF_00290">
    <property type="entry name" value="tRNA_dimethyltr_TRM1"/>
    <property type="match status" value="1"/>
</dbReference>
<dbReference type="RefSeq" id="WP_126449919.1">
    <property type="nucleotide sequence ID" value="NZ_AP018553.1"/>
</dbReference>
<evidence type="ECO:0000256" key="9">
    <source>
        <dbReference type="ARBA" id="ARBA00039099"/>
    </source>
</evidence>
<evidence type="ECO:0000256" key="2">
    <source>
        <dbReference type="ARBA" id="ARBA00022603"/>
    </source>
</evidence>
<keyword evidence="7 10" id="KW-0862">Zinc</keyword>
<feature type="binding site" evidence="10">
    <location>
        <position position="69"/>
    </location>
    <ligand>
        <name>S-adenosyl-L-methionine</name>
        <dbReference type="ChEBI" id="CHEBI:59789"/>
    </ligand>
</feature>
<dbReference type="PANTHER" id="PTHR10631">
    <property type="entry name" value="N 2 ,N 2 -DIMETHYLGUANOSINE TRNA METHYLTRANSFERASE"/>
    <property type="match status" value="1"/>
</dbReference>
<reference evidence="13" key="4">
    <citation type="submission" date="2020-09" db="EMBL/GenBank/DDBJ databases">
        <authorList>
            <person name="Sun Q."/>
            <person name="Ohkuma M."/>
        </authorList>
    </citation>
    <scope>NUCLEOTIDE SEQUENCE</scope>
    <source>
        <strain evidence="13">JCM 31740</strain>
    </source>
</reference>
<evidence type="ECO:0000256" key="6">
    <source>
        <dbReference type="ARBA" id="ARBA00022723"/>
    </source>
</evidence>
<dbReference type="Pfam" id="PF02005">
    <property type="entry name" value="TRM"/>
    <property type="match status" value="1"/>
</dbReference>
<organism evidence="12 14">
    <name type="scientific">Sulfodiicoccus acidiphilus</name>
    <dbReference type="NCBI Taxonomy" id="1670455"/>
    <lineage>
        <taxon>Archaea</taxon>
        <taxon>Thermoproteota</taxon>
        <taxon>Thermoprotei</taxon>
        <taxon>Sulfolobales</taxon>
        <taxon>Sulfolobaceae</taxon>
        <taxon>Sulfodiicoccus</taxon>
    </lineage>
</organism>
<proteinExistence type="inferred from homology"/>
<dbReference type="PROSITE" id="PS51626">
    <property type="entry name" value="SAM_MT_TRM1"/>
    <property type="match status" value="1"/>
</dbReference>
<name>A0A348B3A2_9CREN</name>
<feature type="binding site" evidence="10">
    <location>
        <position position="112"/>
    </location>
    <ligand>
        <name>S-adenosyl-L-methionine</name>
        <dbReference type="ChEBI" id="CHEBI:59789"/>
    </ligand>
</feature>
<feature type="binding site" evidence="10">
    <location>
        <position position="262"/>
    </location>
    <ligand>
        <name>Zn(2+)</name>
        <dbReference type="ChEBI" id="CHEBI:29105"/>
    </ligand>
</feature>
<dbReference type="SUPFAM" id="SSF53335">
    <property type="entry name" value="S-adenosyl-L-methionine-dependent methyltransferases"/>
    <property type="match status" value="1"/>
</dbReference>
<dbReference type="OrthoDB" id="372177at2157"/>
<evidence type="ECO:0000256" key="5">
    <source>
        <dbReference type="ARBA" id="ARBA00022694"/>
    </source>
</evidence>
<keyword evidence="1 10" id="KW-0820">tRNA-binding</keyword>
<keyword evidence="6 10" id="KW-0479">Metal-binding</keyword>
<dbReference type="GeneID" id="38666557"/>
<keyword evidence="8 10" id="KW-0694">RNA-binding</keyword>
<dbReference type="EMBL" id="BMQS01000009">
    <property type="protein sequence ID" value="GGT95670.1"/>
    <property type="molecule type" value="Genomic_DNA"/>
</dbReference>
<comment type="similarity">
    <text evidence="10 11">Belongs to the class I-like SAM-binding methyltransferase superfamily. Trm1 family.</text>
</comment>
<keyword evidence="3 10" id="KW-0808">Transferase</keyword>
<protein>
    <recommendedName>
        <fullName evidence="9 10">tRNA (guanine(26)-N(2))-dimethyltransferase</fullName>
        <ecNumber evidence="9 10">2.1.1.216</ecNumber>
    </recommendedName>
    <alternativeName>
        <fullName evidence="10">tRNA 2,2-dimethylguanosine-26 methyltransferase</fullName>
    </alternativeName>
    <alternativeName>
        <fullName evidence="10">tRNA(guanine-26,N(2)-N(2)) methyltransferase</fullName>
    </alternativeName>
    <alternativeName>
        <fullName evidence="10">tRNA(m(2,2)G26)dimethyltransferase</fullName>
    </alternativeName>
</protein>
<evidence type="ECO:0000313" key="12">
    <source>
        <dbReference type="EMBL" id="BBD72654.1"/>
    </source>
</evidence>
<dbReference type="GO" id="GO:0002940">
    <property type="term" value="P:tRNA N2-guanine methylation"/>
    <property type="evidence" value="ECO:0007669"/>
    <property type="project" value="TreeGrafter"/>
</dbReference>
<feature type="binding site" evidence="10">
    <location>
        <position position="259"/>
    </location>
    <ligand>
        <name>Zn(2+)</name>
        <dbReference type="ChEBI" id="CHEBI:29105"/>
    </ligand>
</feature>
<dbReference type="GO" id="GO:0160104">
    <property type="term" value="F:tRNA (guanine(26)-N2)-dimethyltransferase activity"/>
    <property type="evidence" value="ECO:0007669"/>
    <property type="project" value="UniProtKB-UniRule"/>
</dbReference>
<evidence type="ECO:0000313" key="13">
    <source>
        <dbReference type="EMBL" id="GGT95670.1"/>
    </source>
</evidence>
<dbReference type="KEGG" id="sacd:HS1genome_1043"/>
<dbReference type="InterPro" id="IPR042296">
    <property type="entry name" value="tRNA_met_Trm1_C"/>
</dbReference>
<dbReference type="Proteomes" id="UP000616143">
    <property type="component" value="Unassembled WGS sequence"/>
</dbReference>
<dbReference type="PANTHER" id="PTHR10631:SF3">
    <property type="entry name" value="TRNA (GUANINE(26)-N(2))-DIMETHYLTRANSFERASE"/>
    <property type="match status" value="1"/>
</dbReference>
<feature type="binding site" evidence="10">
    <location>
        <position position="86"/>
    </location>
    <ligand>
        <name>S-adenosyl-L-methionine</name>
        <dbReference type="ChEBI" id="CHEBI:59789"/>
    </ligand>
</feature>
<feature type="binding site" evidence="10">
    <location>
        <position position="243"/>
    </location>
    <ligand>
        <name>Zn(2+)</name>
        <dbReference type="ChEBI" id="CHEBI:29105"/>
    </ligand>
</feature>
<dbReference type="InterPro" id="IPR029063">
    <property type="entry name" value="SAM-dependent_MTases_sf"/>
</dbReference>
<keyword evidence="14" id="KW-1185">Reference proteome</keyword>
<evidence type="ECO:0000256" key="7">
    <source>
        <dbReference type="ARBA" id="ARBA00022833"/>
    </source>
</evidence>
<dbReference type="NCBIfam" id="TIGR00308">
    <property type="entry name" value="TRM1"/>
    <property type="match status" value="1"/>
</dbReference>
<dbReference type="CDD" id="cd02440">
    <property type="entry name" value="AdoMet_MTases"/>
    <property type="match status" value="1"/>
</dbReference>
<comment type="catalytic activity">
    <reaction evidence="10">
        <text>guanosine(26) in tRNA + 2 S-adenosyl-L-methionine = N(2)-dimethylguanosine(26) in tRNA + 2 S-adenosyl-L-homocysteine + 2 H(+)</text>
        <dbReference type="Rhea" id="RHEA:43140"/>
        <dbReference type="Rhea" id="RHEA-COMP:10359"/>
        <dbReference type="Rhea" id="RHEA-COMP:10360"/>
        <dbReference type="ChEBI" id="CHEBI:15378"/>
        <dbReference type="ChEBI" id="CHEBI:57856"/>
        <dbReference type="ChEBI" id="CHEBI:59789"/>
        <dbReference type="ChEBI" id="CHEBI:74269"/>
        <dbReference type="ChEBI" id="CHEBI:74513"/>
        <dbReference type="EC" id="2.1.1.216"/>
    </reaction>
</comment>
<accession>A0A348B3A2</accession>
<reference evidence="13" key="1">
    <citation type="journal article" date="2014" name="Int. J. Syst. Evol. Microbiol.">
        <title>Complete genome sequence of Corynebacterium casei LMG S-19264T (=DSM 44701T), isolated from a smear-ripened cheese.</title>
        <authorList>
            <consortium name="US DOE Joint Genome Institute (JGI-PGF)"/>
            <person name="Walter F."/>
            <person name="Albersmeier A."/>
            <person name="Kalinowski J."/>
            <person name="Ruckert C."/>
        </authorList>
    </citation>
    <scope>NUCLEOTIDE SEQUENCE</scope>
    <source>
        <strain evidence="13">JCM 31740</strain>
    </source>
</reference>
<dbReference type="InterPro" id="IPR022923">
    <property type="entry name" value="TRM1_arc_bac"/>
</dbReference>
<dbReference type="Gene3D" id="3.30.56.70">
    <property type="entry name" value="N2,N2-dimethylguanosine tRNA methyltransferase, C-terminal domain"/>
    <property type="match status" value="1"/>
</dbReference>
<evidence type="ECO:0000256" key="3">
    <source>
        <dbReference type="ARBA" id="ARBA00022679"/>
    </source>
</evidence>
<keyword evidence="5 10" id="KW-0819">tRNA processing</keyword>
<evidence type="ECO:0000256" key="11">
    <source>
        <dbReference type="PROSITE-ProRule" id="PRU00958"/>
    </source>
</evidence>
<sequence length="373" mass="41820">MNLVEVREGEANLLVPDPASYTKDGKFDPSWAPVFYNPRMRLNRDLSVIMVKLNRVRRALDAFTASGVRAIRYSLEGKAEEVNFNDIDPIALELARKNAELNGVKGRFLNLDARAAMFNARYDWIDIDPFGTPAPFLLDGTAAIIRKGILAVTATDLTALEGAAPRACLRKYGSVNDGLSSSKEIGVRVLLGSLVRAAAVAERYIEPMLSFYADHYIRVFVRVLEGASKADQSLRSMGFVYECPNCLYMSTSKIAVSNCPKCGGRTKLAGPLWLDRIEDQTLLENVQQEVLSGPEYSKKALEIVSKLRMEINFPYWRLDKLASMLKVPMPSRTKLFQCLREIGRHVTETHFDYRGFKTDANYDEIVNCVKVQS</sequence>
<evidence type="ECO:0000256" key="4">
    <source>
        <dbReference type="ARBA" id="ARBA00022691"/>
    </source>
</evidence>
<evidence type="ECO:0000256" key="8">
    <source>
        <dbReference type="ARBA" id="ARBA00022884"/>
    </source>
</evidence>
<keyword evidence="4 10" id="KW-0949">S-adenosyl-L-methionine</keyword>
<dbReference type="GO" id="GO:0046872">
    <property type="term" value="F:metal ion binding"/>
    <property type="evidence" value="ECO:0007669"/>
    <property type="project" value="UniProtKB-KW"/>
</dbReference>